<evidence type="ECO:0000256" key="2">
    <source>
        <dbReference type="ARBA" id="ARBA00012438"/>
    </source>
</evidence>
<protein>
    <recommendedName>
        <fullName evidence="2">histidine kinase</fullName>
        <ecNumber evidence="2">2.7.13.3</ecNumber>
    </recommendedName>
</protein>
<comment type="caution">
    <text evidence="11">The sequence shown here is derived from an EMBL/GenBank/DDBJ whole genome shotgun (WGS) entry which is preliminary data.</text>
</comment>
<feature type="region of interest" description="Disordered" evidence="7">
    <location>
        <begin position="774"/>
        <end position="819"/>
    </location>
</feature>
<evidence type="ECO:0000259" key="10">
    <source>
        <dbReference type="PROSITE" id="PS50113"/>
    </source>
</evidence>
<dbReference type="PANTHER" id="PTHR43047:SF72">
    <property type="entry name" value="OSMOSENSING HISTIDINE PROTEIN KINASE SLN1"/>
    <property type="match status" value="1"/>
</dbReference>
<dbReference type="InterPro" id="IPR036890">
    <property type="entry name" value="HATPase_C_sf"/>
</dbReference>
<dbReference type="Pfam" id="PF08447">
    <property type="entry name" value="PAS_3"/>
    <property type="match status" value="1"/>
</dbReference>
<dbReference type="Pfam" id="PF02518">
    <property type="entry name" value="HATPase_c"/>
    <property type="match status" value="1"/>
</dbReference>
<dbReference type="Pfam" id="PF00512">
    <property type="entry name" value="HisKA"/>
    <property type="match status" value="1"/>
</dbReference>
<dbReference type="SMART" id="SM00387">
    <property type="entry name" value="HATPase_c"/>
    <property type="match status" value="1"/>
</dbReference>
<dbReference type="CDD" id="cd00130">
    <property type="entry name" value="PAS"/>
    <property type="match status" value="1"/>
</dbReference>
<dbReference type="AlphaFoldDB" id="A0A7C9VKX8"/>
<dbReference type="PROSITE" id="PS50109">
    <property type="entry name" value="HIS_KIN"/>
    <property type="match status" value="1"/>
</dbReference>
<dbReference type="SUPFAM" id="SSF55874">
    <property type="entry name" value="ATPase domain of HSP90 chaperone/DNA topoisomerase II/histidine kinase"/>
    <property type="match status" value="1"/>
</dbReference>
<organism evidence="11 12">
    <name type="scientific">Candidatus Afipia apatlaquensis</name>
    <dbReference type="NCBI Taxonomy" id="2712852"/>
    <lineage>
        <taxon>Bacteria</taxon>
        <taxon>Pseudomonadati</taxon>
        <taxon>Pseudomonadota</taxon>
        <taxon>Alphaproteobacteria</taxon>
        <taxon>Hyphomicrobiales</taxon>
        <taxon>Nitrobacteraceae</taxon>
        <taxon>Afipia</taxon>
    </lineage>
</organism>
<dbReference type="SMART" id="SM00091">
    <property type="entry name" value="PAS"/>
    <property type="match status" value="2"/>
</dbReference>
<dbReference type="InterPro" id="IPR004358">
    <property type="entry name" value="Sig_transdc_His_kin-like_C"/>
</dbReference>
<keyword evidence="8" id="KW-0812">Transmembrane</keyword>
<dbReference type="FunFam" id="3.30.565.10:FF:000006">
    <property type="entry name" value="Sensor histidine kinase WalK"/>
    <property type="match status" value="1"/>
</dbReference>
<dbReference type="SUPFAM" id="SSF55785">
    <property type="entry name" value="PYP-like sensor domain (PAS domain)"/>
    <property type="match status" value="2"/>
</dbReference>
<dbReference type="SUPFAM" id="SSF47384">
    <property type="entry name" value="Homodimeric domain of signal transducing histidine kinase"/>
    <property type="match status" value="1"/>
</dbReference>
<keyword evidence="8" id="KW-1133">Transmembrane helix</keyword>
<dbReference type="PRINTS" id="PR00344">
    <property type="entry name" value="BCTRLSENSOR"/>
</dbReference>
<keyword evidence="8" id="KW-0472">Membrane</keyword>
<dbReference type="InterPro" id="IPR013655">
    <property type="entry name" value="PAS_fold_3"/>
</dbReference>
<feature type="transmembrane region" description="Helical" evidence="8">
    <location>
        <begin position="41"/>
        <end position="62"/>
    </location>
</feature>
<evidence type="ECO:0000256" key="1">
    <source>
        <dbReference type="ARBA" id="ARBA00000085"/>
    </source>
</evidence>
<dbReference type="InterPro" id="IPR036097">
    <property type="entry name" value="HisK_dim/P_sf"/>
</dbReference>
<keyword evidence="6" id="KW-0175">Coiled coil</keyword>
<keyword evidence="5" id="KW-0418">Kinase</keyword>
<sequence length="819" mass="89792">MARSHAATTCVQSDSIKGLAQSIAKPAYHRLLIAEPTLRRAVPTLIIAFLVTICIGAFVQVLDQTRQKRASVKRDLSALADVLAERLDRIVLTRQDRAASAERLQSLLPGLVPAWGTAAGRHIIVTSPDQRIIARVSIDVPNDDANRLIDVLSATQLLTLQGTQTSVVEVNLPNTSRALAAQRIVKSMPGQVVVVQEQVESPWRSDAALQITLSATTGFVVLILGFAFHWQSTRAREGDLINDAVRARIDTALNRGRCGLWDWDLSRGRIFWSQSMFELLGLESRSDLLTFGEINALVKTDDIDLFHIADQLVSGKLDHIDQTFRMRHANGHWIWLRVRCELSQGQNDNGCHLIGIAVDITEQKSLAEKTVEADLRLRDAIETIPEAFVLWDADNRLVLCNSHFKRLHKLPDSAVKQGTSYETLIEVGSMPEIRTRLPNSLAPGARTFEAQLEDGSWLNISERRTKDGGYVSVGTDITQIKLHEQKLIDNDLRLTANVIDLKRSQAELERQAQLLAELAQKYAEEKTRAEEANQTKSKFLANMSHELRTPLNAIIGFSEVMGSGMFGALGSEKYQEYCNDIMTSGNYLLDVINDILDMSKIEAGRMKLDYEPLDLAQTLTESLRVVSGRAENKNLTVNADIRGAIPIVADRRAMKQIAVNLLSNAVKFTPDNGKITVRSRMRNDSIVLTIADSGIGIARQSLAKLGRPFEQVESQLTKSYHGSGLGLAIAKSLTNLHGGSMKLRSKLGLGTIVCVTLPCGHGEHPAPSIIAEAIPQAASGKPRAPRSASRAPGPQAPKSPARLQPASAPAEDPPQLSLV</sequence>
<evidence type="ECO:0000256" key="5">
    <source>
        <dbReference type="ARBA" id="ARBA00022777"/>
    </source>
</evidence>
<dbReference type="InterPro" id="IPR035965">
    <property type="entry name" value="PAS-like_dom_sf"/>
</dbReference>
<keyword evidence="3" id="KW-0597">Phosphoprotein</keyword>
<evidence type="ECO:0000256" key="6">
    <source>
        <dbReference type="SAM" id="Coils"/>
    </source>
</evidence>
<feature type="transmembrane region" description="Helical" evidence="8">
    <location>
        <begin position="207"/>
        <end position="230"/>
    </location>
</feature>
<dbReference type="CDD" id="cd16922">
    <property type="entry name" value="HATPase_EvgS-ArcB-TorS-like"/>
    <property type="match status" value="1"/>
</dbReference>
<comment type="catalytic activity">
    <reaction evidence="1">
        <text>ATP + protein L-histidine = ADP + protein N-phospho-L-histidine.</text>
        <dbReference type="EC" id="2.7.13.3"/>
    </reaction>
</comment>
<dbReference type="InterPro" id="IPR005467">
    <property type="entry name" value="His_kinase_dom"/>
</dbReference>
<dbReference type="InterPro" id="IPR003594">
    <property type="entry name" value="HATPase_dom"/>
</dbReference>
<evidence type="ECO:0000256" key="8">
    <source>
        <dbReference type="SAM" id="Phobius"/>
    </source>
</evidence>
<dbReference type="InterPro" id="IPR000700">
    <property type="entry name" value="PAS-assoc_C"/>
</dbReference>
<dbReference type="InterPro" id="IPR000014">
    <property type="entry name" value="PAS"/>
</dbReference>
<evidence type="ECO:0000256" key="4">
    <source>
        <dbReference type="ARBA" id="ARBA00022679"/>
    </source>
</evidence>
<dbReference type="GO" id="GO:0009927">
    <property type="term" value="F:histidine phosphotransfer kinase activity"/>
    <property type="evidence" value="ECO:0007669"/>
    <property type="project" value="TreeGrafter"/>
</dbReference>
<dbReference type="Gene3D" id="3.30.450.20">
    <property type="entry name" value="PAS domain"/>
    <property type="match status" value="2"/>
</dbReference>
<feature type="domain" description="PAC" evidence="10">
    <location>
        <begin position="320"/>
        <end position="372"/>
    </location>
</feature>
<dbReference type="SMART" id="SM00388">
    <property type="entry name" value="HisKA"/>
    <property type="match status" value="1"/>
</dbReference>
<dbReference type="Proteomes" id="UP000480266">
    <property type="component" value="Unassembled WGS sequence"/>
</dbReference>
<proteinExistence type="predicted"/>
<keyword evidence="12" id="KW-1185">Reference proteome</keyword>
<evidence type="ECO:0000256" key="3">
    <source>
        <dbReference type="ARBA" id="ARBA00022553"/>
    </source>
</evidence>
<dbReference type="SMART" id="SM00086">
    <property type="entry name" value="PAC"/>
    <property type="match status" value="1"/>
</dbReference>
<dbReference type="EC" id="2.7.13.3" evidence="2"/>
<keyword evidence="4" id="KW-0808">Transferase</keyword>
<evidence type="ECO:0000313" key="11">
    <source>
        <dbReference type="EMBL" id="NGX98709.1"/>
    </source>
</evidence>
<dbReference type="PANTHER" id="PTHR43047">
    <property type="entry name" value="TWO-COMPONENT HISTIDINE PROTEIN KINASE"/>
    <property type="match status" value="1"/>
</dbReference>
<dbReference type="InterPro" id="IPR003661">
    <property type="entry name" value="HisK_dim/P_dom"/>
</dbReference>
<dbReference type="GO" id="GO:0005886">
    <property type="term" value="C:plasma membrane"/>
    <property type="evidence" value="ECO:0007669"/>
    <property type="project" value="TreeGrafter"/>
</dbReference>
<evidence type="ECO:0000313" key="12">
    <source>
        <dbReference type="Proteomes" id="UP000480266"/>
    </source>
</evidence>
<dbReference type="PROSITE" id="PS50113">
    <property type="entry name" value="PAC"/>
    <property type="match status" value="1"/>
</dbReference>
<dbReference type="EMBL" id="JAAMRR010001373">
    <property type="protein sequence ID" value="NGX98709.1"/>
    <property type="molecule type" value="Genomic_DNA"/>
</dbReference>
<accession>A0A7C9VKX8</accession>
<dbReference type="Gene3D" id="1.10.287.130">
    <property type="match status" value="1"/>
</dbReference>
<dbReference type="Gene3D" id="3.30.565.10">
    <property type="entry name" value="Histidine kinase-like ATPase, C-terminal domain"/>
    <property type="match status" value="1"/>
</dbReference>
<evidence type="ECO:0000256" key="7">
    <source>
        <dbReference type="SAM" id="MobiDB-lite"/>
    </source>
</evidence>
<reference evidence="11" key="1">
    <citation type="submission" date="2020-02" db="EMBL/GenBank/DDBJ databases">
        <title>Draft genome sequence of Candidatus Afipia apatlaquensis IBT-C3, a potential strain for decolorization of textile dyes.</title>
        <authorList>
            <person name="Sanchez-Reyes A."/>
            <person name="Breton-Deval L."/>
            <person name="Mangelson H."/>
            <person name="Sanchez-Flores A."/>
        </authorList>
    </citation>
    <scope>NUCLEOTIDE SEQUENCE [LARGE SCALE GENOMIC DNA]</scope>
    <source>
        <strain evidence="11">IBT-C3</strain>
    </source>
</reference>
<dbReference type="CDD" id="cd00082">
    <property type="entry name" value="HisKA"/>
    <property type="match status" value="1"/>
</dbReference>
<dbReference type="InterPro" id="IPR001610">
    <property type="entry name" value="PAC"/>
</dbReference>
<dbReference type="Pfam" id="PF12860">
    <property type="entry name" value="PAS_7"/>
    <property type="match status" value="1"/>
</dbReference>
<name>A0A7C9VKX8_9BRAD</name>
<dbReference type="GO" id="GO:0000155">
    <property type="term" value="F:phosphorelay sensor kinase activity"/>
    <property type="evidence" value="ECO:0007669"/>
    <property type="project" value="InterPro"/>
</dbReference>
<feature type="domain" description="Histidine kinase" evidence="9">
    <location>
        <begin position="542"/>
        <end position="761"/>
    </location>
</feature>
<feature type="coiled-coil region" evidence="6">
    <location>
        <begin position="501"/>
        <end position="535"/>
    </location>
</feature>
<evidence type="ECO:0000259" key="9">
    <source>
        <dbReference type="PROSITE" id="PS50109"/>
    </source>
</evidence>
<gene>
    <name evidence="11" type="ORF">G4V63_26935</name>
</gene>